<evidence type="ECO:0000313" key="9">
    <source>
        <dbReference type="EMBL" id="MDQ0222588.1"/>
    </source>
</evidence>
<dbReference type="Proteomes" id="UP001223079">
    <property type="component" value="Unassembled WGS sequence"/>
</dbReference>
<dbReference type="Pfam" id="PF01032">
    <property type="entry name" value="FecCD"/>
    <property type="match status" value="1"/>
</dbReference>
<evidence type="ECO:0000256" key="5">
    <source>
        <dbReference type="ARBA" id="ARBA00022692"/>
    </source>
</evidence>
<feature type="transmembrane region" description="Helical" evidence="8">
    <location>
        <begin position="315"/>
        <end position="333"/>
    </location>
</feature>
<feature type="transmembrane region" description="Helical" evidence="8">
    <location>
        <begin position="246"/>
        <end position="275"/>
    </location>
</feature>
<organism evidence="9 10">
    <name type="scientific">Streptococcus moroccensis</name>
    <dbReference type="NCBI Taxonomy" id="1451356"/>
    <lineage>
        <taxon>Bacteria</taxon>
        <taxon>Bacillati</taxon>
        <taxon>Bacillota</taxon>
        <taxon>Bacilli</taxon>
        <taxon>Lactobacillales</taxon>
        <taxon>Streptococcaceae</taxon>
        <taxon>Streptococcus</taxon>
    </lineage>
</organism>
<keyword evidence="5 8" id="KW-0812">Transmembrane</keyword>
<dbReference type="InterPro" id="IPR000522">
    <property type="entry name" value="ABC_transptr_permease_BtuC"/>
</dbReference>
<name>A0ABT9YTA1_9STRE</name>
<evidence type="ECO:0000313" key="10">
    <source>
        <dbReference type="Proteomes" id="UP001223079"/>
    </source>
</evidence>
<evidence type="ECO:0000256" key="2">
    <source>
        <dbReference type="ARBA" id="ARBA00007935"/>
    </source>
</evidence>
<keyword evidence="3" id="KW-0813">Transport</keyword>
<evidence type="ECO:0000256" key="7">
    <source>
        <dbReference type="ARBA" id="ARBA00023136"/>
    </source>
</evidence>
<reference evidence="9 10" key="1">
    <citation type="submission" date="2023-07" db="EMBL/GenBank/DDBJ databases">
        <title>Genomic Encyclopedia of Type Strains, Phase IV (KMG-IV): sequencing the most valuable type-strain genomes for metagenomic binning, comparative biology and taxonomic classification.</title>
        <authorList>
            <person name="Goeker M."/>
        </authorList>
    </citation>
    <scope>NUCLEOTIDE SEQUENCE [LARGE SCALE GENOMIC DNA]</scope>
    <source>
        <strain evidence="9 10">DSM 105143</strain>
    </source>
</reference>
<dbReference type="PANTHER" id="PTHR30472">
    <property type="entry name" value="FERRIC ENTEROBACTIN TRANSPORT SYSTEM PERMEASE PROTEIN"/>
    <property type="match status" value="1"/>
</dbReference>
<dbReference type="Gene3D" id="1.10.3470.10">
    <property type="entry name" value="ABC transporter involved in vitamin B12 uptake, BtuC"/>
    <property type="match status" value="1"/>
</dbReference>
<feature type="transmembrane region" description="Helical" evidence="8">
    <location>
        <begin position="123"/>
        <end position="143"/>
    </location>
</feature>
<dbReference type="EMBL" id="JAUSTM010000009">
    <property type="protein sequence ID" value="MDQ0222588.1"/>
    <property type="molecule type" value="Genomic_DNA"/>
</dbReference>
<dbReference type="RefSeq" id="WP_307121779.1">
    <property type="nucleotide sequence ID" value="NZ_JAUSTM010000009.1"/>
</dbReference>
<keyword evidence="6 8" id="KW-1133">Transmembrane helix</keyword>
<comment type="caution">
    <text evidence="9">The sequence shown here is derived from an EMBL/GenBank/DDBJ whole genome shotgun (WGS) entry which is preliminary data.</text>
</comment>
<sequence>MRSKLLYLGLSCFFIVSIILAVSLGSVKVPIGTTYQIINHHLFNIYDSSNWTVVQDNIIWQLRLPRVLMGAVIGATLSVSGVCMQALTRNQLAEPFVLGVSSGASVFATLGIIFGIFNWLGVYALPFSAFLGAFVSFTFVYFLSYSQRRINIAYLLLTGVVISMICDALTKAITLSAPNALGLHNVEFWMAGSLASVKWDYLGMPVIIIALSLLYLMVNYKKLNLLLFGEETAMNLGVNVKSFQKILVIVASLLTGVSVAISGTIGFVGLICPHFARLLVGSDHKRVLVVSAILGSILVIWADVMARLIIAPEELPLGILTAILGGPFFIFFLKTNRKVR</sequence>
<keyword evidence="4" id="KW-1003">Cell membrane</keyword>
<evidence type="ECO:0000256" key="3">
    <source>
        <dbReference type="ARBA" id="ARBA00022448"/>
    </source>
</evidence>
<comment type="subcellular location">
    <subcellularLocation>
        <location evidence="1">Cell membrane</location>
        <topology evidence="1">Multi-pass membrane protein</topology>
    </subcellularLocation>
</comment>
<feature type="transmembrane region" description="Helical" evidence="8">
    <location>
        <begin position="96"/>
        <end position="117"/>
    </location>
</feature>
<protein>
    <submittedName>
        <fullName evidence="9">Iron complex transport system permease protein</fullName>
    </submittedName>
</protein>
<dbReference type="InterPro" id="IPR037294">
    <property type="entry name" value="ABC_BtuC-like"/>
</dbReference>
<feature type="transmembrane region" description="Helical" evidence="8">
    <location>
        <begin position="287"/>
        <end position="309"/>
    </location>
</feature>
<evidence type="ECO:0000256" key="8">
    <source>
        <dbReference type="SAM" id="Phobius"/>
    </source>
</evidence>
<dbReference type="PANTHER" id="PTHR30472:SF67">
    <property type="entry name" value="PERMEASE OF ABC TRANSPORTER-RELATED"/>
    <property type="match status" value="1"/>
</dbReference>
<evidence type="ECO:0000256" key="1">
    <source>
        <dbReference type="ARBA" id="ARBA00004651"/>
    </source>
</evidence>
<feature type="transmembrane region" description="Helical" evidence="8">
    <location>
        <begin position="155"/>
        <end position="181"/>
    </location>
</feature>
<accession>A0ABT9YTA1</accession>
<dbReference type="CDD" id="cd06550">
    <property type="entry name" value="TM_ABC_iron-siderophores_like"/>
    <property type="match status" value="1"/>
</dbReference>
<feature type="transmembrane region" description="Helical" evidence="8">
    <location>
        <begin position="201"/>
        <end position="218"/>
    </location>
</feature>
<feature type="transmembrane region" description="Helical" evidence="8">
    <location>
        <begin position="67"/>
        <end position="84"/>
    </location>
</feature>
<keyword evidence="10" id="KW-1185">Reference proteome</keyword>
<comment type="similarity">
    <text evidence="2">Belongs to the binding-protein-dependent transport system permease family. FecCD subfamily.</text>
</comment>
<dbReference type="SUPFAM" id="SSF81345">
    <property type="entry name" value="ABC transporter involved in vitamin B12 uptake, BtuC"/>
    <property type="match status" value="1"/>
</dbReference>
<evidence type="ECO:0000256" key="6">
    <source>
        <dbReference type="ARBA" id="ARBA00022989"/>
    </source>
</evidence>
<keyword evidence="7 8" id="KW-0472">Membrane</keyword>
<proteinExistence type="inferred from homology"/>
<gene>
    <name evidence="9" type="ORF">J2S23_001140</name>
</gene>
<evidence type="ECO:0000256" key="4">
    <source>
        <dbReference type="ARBA" id="ARBA00022475"/>
    </source>
</evidence>